<protein>
    <submittedName>
        <fullName evidence="8">Putative methyltransferase NSUN7</fullName>
    </submittedName>
</protein>
<evidence type="ECO:0000259" key="7">
    <source>
        <dbReference type="PROSITE" id="PS51686"/>
    </source>
</evidence>
<dbReference type="GO" id="GO:0032259">
    <property type="term" value="P:methylation"/>
    <property type="evidence" value="ECO:0007669"/>
    <property type="project" value="UniProtKB-KW"/>
</dbReference>
<reference evidence="8" key="1">
    <citation type="journal article" date="2017" name="J. ISSAAS">
        <title>Comparative analysis of the genomes of Stylophora pistillata and Acropora digitifera provides evidence for extensive differences between species of corals.</title>
        <authorList>
            <person name="Voolstra C.R."/>
            <person name="Li Y."/>
            <person name="Liew Y.J."/>
            <person name="Baumgarten S."/>
            <person name="Zoccola D."/>
            <person name="Flot J.-F."/>
            <person name="Tambutte S."/>
            <person name="Allemand D."/>
            <person name="Aranda M."/>
        </authorList>
    </citation>
    <scope>NUCLEOTIDE SEQUENCE</scope>
    <source>
        <strain evidence="8">CSM Monaco</strain>
        <tissue evidence="8">Whole animal</tissue>
    </source>
</reference>
<comment type="similarity">
    <text evidence="5">Belongs to the class I-like SAM-binding methyltransferase superfamily. RsmB/NOP family.</text>
</comment>
<comment type="caution">
    <text evidence="8">The sequence shown here is derived from an EMBL/GenBank/DDBJ whole genome shotgun (WGS) entry which is preliminary data.</text>
</comment>
<proteinExistence type="inferred from homology"/>
<dbReference type="SUPFAM" id="SSF53335">
    <property type="entry name" value="S-adenosyl-L-methionine-dependent methyltransferases"/>
    <property type="match status" value="1"/>
</dbReference>
<accession>A0A2B4RK50</accession>
<evidence type="ECO:0000313" key="9">
    <source>
        <dbReference type="Proteomes" id="UP000225706"/>
    </source>
</evidence>
<feature type="compositionally biased region" description="Basic and acidic residues" evidence="6">
    <location>
        <begin position="606"/>
        <end position="617"/>
    </location>
</feature>
<comment type="caution">
    <text evidence="5">Lacks conserved residue(s) required for the propagation of feature annotation.</text>
</comment>
<dbReference type="InterPro" id="IPR001678">
    <property type="entry name" value="MeTrfase_RsmB-F_NOP2_dom"/>
</dbReference>
<dbReference type="InterPro" id="IPR049561">
    <property type="entry name" value="NSUN5_7_fdxn-like"/>
</dbReference>
<dbReference type="GO" id="GO:0008168">
    <property type="term" value="F:methyltransferase activity"/>
    <property type="evidence" value="ECO:0007669"/>
    <property type="project" value="UniProtKB-KW"/>
</dbReference>
<gene>
    <name evidence="8" type="primary">Nsun7</name>
    <name evidence="8" type="ORF">AWC38_SpisGene18832</name>
</gene>
<keyword evidence="2 5" id="KW-0808">Transferase</keyword>
<dbReference type="Pfam" id="PF01189">
    <property type="entry name" value="Methyltr_RsmB-F"/>
    <property type="match status" value="1"/>
</dbReference>
<dbReference type="OrthoDB" id="6817893at2759"/>
<evidence type="ECO:0000256" key="2">
    <source>
        <dbReference type="ARBA" id="ARBA00022679"/>
    </source>
</evidence>
<dbReference type="STRING" id="50429.A0A2B4RK50"/>
<dbReference type="Gene3D" id="3.40.50.150">
    <property type="entry name" value="Vaccinia Virus protein VP39"/>
    <property type="match status" value="1"/>
</dbReference>
<sequence>MLKKGSSDAASKAKKSSSSFDAANGVKHPCNDAISNTRISQSETAVISRKKRDTFSHSIYEKAGEIYRHLKGQIPSSHLPTFDEDLERRRAYSLAFGAKRYETVLDDVLLDSYFFSSYFKLEAYHKHRVMVMLLDYQQNGFYFGNERFRKQKVEIQNKETSFPQILEIQQALVSHRTKLRAALARSRIRDCAISVEALLPKEEQDKLQYAAQQPVYARVNTWKASYSDILETLTTEGFLMEDTLPSGEDDDYPVGVRCFIKDQHFENLLVFPPAIKFNLYENDLVLEGKLAIQKEKAVQLIPGTDVQTILGEGDDVIQTHAESGNLTAHLSSLIHPDRKIFAFGVATDSHMQIEDKLERMAVRNVSLLEESFLDALPTDERFKKVRIIVVNVPCSKSGIVNPVDFVLQEGVTSSIKELARGNVDTSKVKGLAFQHLSFLRHAMKFPQAQAIIYITRSTQNSENMDVVKKAMEMNQEERSKSTSCYELTPALPKLARSLKEAARISNGLLQTEISLTHKEPETRYLSLEPSAAMNGGFVALLKRQKPVETAQEVLERAAKKGLVKPKGKPVRINSPKEKPKPRAQADMTRLRIKDATVGNLSDTEEDRNALKVSDNSRKPRSWHGSAENLSKSNTKDAVSSIPSASQGAVKKKGKQPKPFMF</sequence>
<evidence type="ECO:0000256" key="5">
    <source>
        <dbReference type="PROSITE-ProRule" id="PRU01023"/>
    </source>
</evidence>
<dbReference type="Proteomes" id="UP000225706">
    <property type="component" value="Unassembled WGS sequence"/>
</dbReference>
<feature type="compositionally biased region" description="Basic residues" evidence="6">
    <location>
        <begin position="559"/>
        <end position="569"/>
    </location>
</feature>
<feature type="region of interest" description="Disordered" evidence="6">
    <location>
        <begin position="558"/>
        <end position="661"/>
    </location>
</feature>
<evidence type="ECO:0000256" key="3">
    <source>
        <dbReference type="ARBA" id="ARBA00022691"/>
    </source>
</evidence>
<name>A0A2B4RK50_STYPI</name>
<evidence type="ECO:0000256" key="6">
    <source>
        <dbReference type="SAM" id="MobiDB-lite"/>
    </source>
</evidence>
<dbReference type="PANTHER" id="PTHR14663:SF2">
    <property type="entry name" value="METHYLTRANSFERASE NSUN7-RELATED"/>
    <property type="match status" value="1"/>
</dbReference>
<dbReference type="EMBL" id="LSMT01000512">
    <property type="protein sequence ID" value="PFX16870.1"/>
    <property type="molecule type" value="Genomic_DNA"/>
</dbReference>
<dbReference type="AlphaFoldDB" id="A0A2B4RK50"/>
<dbReference type="PROSITE" id="PS51686">
    <property type="entry name" value="SAM_MT_RSMB_NOP"/>
    <property type="match status" value="1"/>
</dbReference>
<evidence type="ECO:0000313" key="8">
    <source>
        <dbReference type="EMBL" id="PFX16870.1"/>
    </source>
</evidence>
<keyword evidence="3 5" id="KW-0949">S-adenosyl-L-methionine</keyword>
<evidence type="ECO:0000256" key="4">
    <source>
        <dbReference type="ARBA" id="ARBA00022884"/>
    </source>
</evidence>
<organism evidence="8 9">
    <name type="scientific">Stylophora pistillata</name>
    <name type="common">Smooth cauliflower coral</name>
    <dbReference type="NCBI Taxonomy" id="50429"/>
    <lineage>
        <taxon>Eukaryota</taxon>
        <taxon>Metazoa</taxon>
        <taxon>Cnidaria</taxon>
        <taxon>Anthozoa</taxon>
        <taxon>Hexacorallia</taxon>
        <taxon>Scleractinia</taxon>
        <taxon>Astrocoeniina</taxon>
        <taxon>Pocilloporidae</taxon>
        <taxon>Stylophora</taxon>
    </lineage>
</organism>
<feature type="region of interest" description="Disordered" evidence="6">
    <location>
        <begin position="1"/>
        <end position="24"/>
    </location>
</feature>
<feature type="domain" description="SAM-dependent MTase RsmB/NOP-type" evidence="7">
    <location>
        <begin position="205"/>
        <end position="544"/>
    </location>
</feature>
<feature type="compositionally biased region" description="Polar residues" evidence="6">
    <location>
        <begin position="627"/>
        <end position="646"/>
    </location>
</feature>
<keyword evidence="9" id="KW-1185">Reference proteome</keyword>
<dbReference type="InterPro" id="IPR042620">
    <property type="entry name" value="NSUN7"/>
</dbReference>
<dbReference type="PANTHER" id="PTHR14663">
    <property type="entry name" value="METHYLTRANSFERASE NSUN7-RELATED"/>
    <property type="match status" value="1"/>
</dbReference>
<keyword evidence="4 5" id="KW-0694">RNA-binding</keyword>
<dbReference type="GO" id="GO:0003723">
    <property type="term" value="F:RNA binding"/>
    <property type="evidence" value="ECO:0007669"/>
    <property type="project" value="UniProtKB-UniRule"/>
</dbReference>
<dbReference type="InterPro" id="IPR029063">
    <property type="entry name" value="SAM-dependent_MTases_sf"/>
</dbReference>
<dbReference type="InterPro" id="IPR049560">
    <property type="entry name" value="MeTrfase_RsmB-F_NOP2_cat"/>
</dbReference>
<keyword evidence="1 5" id="KW-0489">Methyltransferase</keyword>
<dbReference type="Gene3D" id="3.30.70.1170">
    <property type="entry name" value="Sun protein, domain 3"/>
    <property type="match status" value="1"/>
</dbReference>
<evidence type="ECO:0000256" key="1">
    <source>
        <dbReference type="ARBA" id="ARBA00022603"/>
    </source>
</evidence>
<dbReference type="Pfam" id="PF21148">
    <property type="entry name" value="NSUN5_fdxn-like"/>
    <property type="match status" value="1"/>
</dbReference>